<dbReference type="SUPFAM" id="SSF52402">
    <property type="entry name" value="Adenine nucleotide alpha hydrolases-like"/>
    <property type="match status" value="1"/>
</dbReference>
<feature type="domain" description="UspA" evidence="1">
    <location>
        <begin position="1"/>
        <end position="137"/>
    </location>
</feature>
<protein>
    <submittedName>
        <fullName evidence="2">Universal stress protein</fullName>
    </submittedName>
</protein>
<proteinExistence type="predicted"/>
<keyword evidence="3" id="KW-1185">Reference proteome</keyword>
<sequence>MFKRIMTPVDLGHVDKLGKSIDVAAALARMAGGTVTFVSVTANTPGKLAHTPKEFEAKLKAFAEAQAKSHGIEADAHMIVVPDPTAEVDDGLLHAAEELQADVVVMASHPPGLAEYFWPSNGGKVAAHSKASVFVVRDH</sequence>
<evidence type="ECO:0000313" key="2">
    <source>
        <dbReference type="EMBL" id="WGH78429.1"/>
    </source>
</evidence>
<dbReference type="Proteomes" id="UP001243420">
    <property type="component" value="Chromosome"/>
</dbReference>
<reference evidence="2 3" key="1">
    <citation type="submission" date="2023-04" db="EMBL/GenBank/DDBJ databases">
        <title>Jannaschia ovalis sp. nov., a marine bacterium isolated from sea tidal flat.</title>
        <authorList>
            <person name="Kwon D.Y."/>
            <person name="Kim J.-J."/>
        </authorList>
    </citation>
    <scope>NUCLEOTIDE SEQUENCE [LARGE SCALE GENOMIC DNA]</scope>
    <source>
        <strain evidence="2 3">GRR-S6-38</strain>
    </source>
</reference>
<dbReference type="InterPro" id="IPR006016">
    <property type="entry name" value="UspA"/>
</dbReference>
<name>A0ABY8LAS1_9RHOB</name>
<dbReference type="InterPro" id="IPR014729">
    <property type="entry name" value="Rossmann-like_a/b/a_fold"/>
</dbReference>
<evidence type="ECO:0000313" key="3">
    <source>
        <dbReference type="Proteomes" id="UP001243420"/>
    </source>
</evidence>
<evidence type="ECO:0000259" key="1">
    <source>
        <dbReference type="Pfam" id="PF00582"/>
    </source>
</evidence>
<dbReference type="RefSeq" id="WP_279965180.1">
    <property type="nucleotide sequence ID" value="NZ_CP122537.1"/>
</dbReference>
<accession>A0ABY8LAS1</accession>
<organism evidence="2 3">
    <name type="scientific">Jannaschia ovalis</name>
    <dbReference type="NCBI Taxonomy" id="3038773"/>
    <lineage>
        <taxon>Bacteria</taxon>
        <taxon>Pseudomonadati</taxon>
        <taxon>Pseudomonadota</taxon>
        <taxon>Alphaproteobacteria</taxon>
        <taxon>Rhodobacterales</taxon>
        <taxon>Roseobacteraceae</taxon>
        <taxon>Jannaschia</taxon>
    </lineage>
</organism>
<dbReference type="Gene3D" id="3.40.50.620">
    <property type="entry name" value="HUPs"/>
    <property type="match status" value="1"/>
</dbReference>
<dbReference type="Pfam" id="PF00582">
    <property type="entry name" value="Usp"/>
    <property type="match status" value="1"/>
</dbReference>
<gene>
    <name evidence="2" type="ORF">P8627_15625</name>
</gene>
<dbReference type="EMBL" id="CP122537">
    <property type="protein sequence ID" value="WGH78429.1"/>
    <property type="molecule type" value="Genomic_DNA"/>
</dbReference>
<dbReference type="CDD" id="cd00293">
    <property type="entry name" value="USP-like"/>
    <property type="match status" value="1"/>
</dbReference>